<proteinExistence type="predicted"/>
<dbReference type="InterPro" id="IPR011989">
    <property type="entry name" value="ARM-like"/>
</dbReference>
<protein>
    <submittedName>
        <fullName evidence="3">Uncharacterized protein</fullName>
    </submittedName>
</protein>
<accession>A0AA88HJZ2</accession>
<evidence type="ECO:0000256" key="1">
    <source>
        <dbReference type="SAM" id="MobiDB-lite"/>
    </source>
</evidence>
<feature type="compositionally biased region" description="Polar residues" evidence="1">
    <location>
        <begin position="552"/>
        <end position="576"/>
    </location>
</feature>
<dbReference type="AlphaFoldDB" id="A0AA88HJZ2"/>
<dbReference type="Gene3D" id="1.25.10.10">
    <property type="entry name" value="Leucine-rich Repeat Variant"/>
    <property type="match status" value="1"/>
</dbReference>
<evidence type="ECO:0000313" key="3">
    <source>
        <dbReference type="EMBL" id="KAK2711739.1"/>
    </source>
</evidence>
<comment type="caution">
    <text evidence="3">The sequence shown here is derived from an EMBL/GenBank/DDBJ whole genome shotgun (WGS) entry which is preliminary data.</text>
</comment>
<feature type="signal peptide" evidence="2">
    <location>
        <begin position="1"/>
        <end position="20"/>
    </location>
</feature>
<reference evidence="3" key="1">
    <citation type="submission" date="2023-07" db="EMBL/GenBank/DDBJ databases">
        <title>Chromosome-level genome assembly of Artemia franciscana.</title>
        <authorList>
            <person name="Jo E."/>
        </authorList>
    </citation>
    <scope>NUCLEOTIDE SEQUENCE</scope>
    <source>
        <tissue evidence="3">Whole body</tissue>
    </source>
</reference>
<organism evidence="3 4">
    <name type="scientific">Artemia franciscana</name>
    <name type="common">Brine shrimp</name>
    <name type="synonym">Artemia sanfranciscana</name>
    <dbReference type="NCBI Taxonomy" id="6661"/>
    <lineage>
        <taxon>Eukaryota</taxon>
        <taxon>Metazoa</taxon>
        <taxon>Ecdysozoa</taxon>
        <taxon>Arthropoda</taxon>
        <taxon>Crustacea</taxon>
        <taxon>Branchiopoda</taxon>
        <taxon>Anostraca</taxon>
        <taxon>Artemiidae</taxon>
        <taxon>Artemia</taxon>
    </lineage>
</organism>
<sequence>MMLKVLAITIPCAGIVTTWAIKKYGESKKDERPKNVDRNPDRILKNKNDPKTANKGVGLDVGCEGIATGVKEVTGLLHKSHTNAGKMAYDGPQLGSLILAWARICEILGPQLEPYLQMAIPLVIQAANMEPDLHFEDRDAAENNMEIKITEDIKRKAIDLKILATFVAGVKEDSSDADKACEIILKNINFVEVNIRRAAVQSCRVVCEYAKYKDRKYKKTIFFSIVENIVDEPNKEILLEKLDLLVVCMKTFGAKIFDCDVIIKIDQILRKIFEIHDKNKEEKSKRKDDEANHGQLLNKIYYILHEILIINKYTFRWYFLELIKGPVNDLLTPEEPWEDQLFALRIVNEVMEEIGLEWDKWYSDKEKMFIEGTMEKIMRIIDCRPPAVVLEAAFHGIGLLGLHQGAYIKKYQSGPEFLTKPRWENLKKSKLFQNLKEAAIKLEKCIETEYTKDPEFLSAREKASDTLLILNMNIMPIAEQANTAEPIQLQSQNIFLKITNIFMNVKNWIGQARFSWASKWKSETAKMHMKDKVTVWLENETVPVQTLKKQGSLDSQCDSKSKTTVASDIQLKSNTENPKKLSRSQSENHKNVEQQVFTRSFSHTKNMMSLVQESKSNDAEIKLELRSLKHTKCEEKPKCEEASNPSQTK</sequence>
<dbReference type="Proteomes" id="UP001187531">
    <property type="component" value="Unassembled WGS sequence"/>
</dbReference>
<feature type="region of interest" description="Disordered" evidence="1">
    <location>
        <begin position="27"/>
        <end position="51"/>
    </location>
</feature>
<name>A0AA88HJZ2_ARTSF</name>
<gene>
    <name evidence="3" type="ORF">QYM36_012755</name>
</gene>
<feature type="region of interest" description="Disordered" evidence="1">
    <location>
        <begin position="552"/>
        <end position="593"/>
    </location>
</feature>
<dbReference type="EMBL" id="JAVRJZ010000016">
    <property type="protein sequence ID" value="KAK2711739.1"/>
    <property type="molecule type" value="Genomic_DNA"/>
</dbReference>
<evidence type="ECO:0000256" key="2">
    <source>
        <dbReference type="SAM" id="SignalP"/>
    </source>
</evidence>
<evidence type="ECO:0000313" key="4">
    <source>
        <dbReference type="Proteomes" id="UP001187531"/>
    </source>
</evidence>
<dbReference type="InterPro" id="IPR016024">
    <property type="entry name" value="ARM-type_fold"/>
</dbReference>
<keyword evidence="2" id="KW-0732">Signal</keyword>
<keyword evidence="4" id="KW-1185">Reference proteome</keyword>
<feature type="chain" id="PRO_5041708752" evidence="2">
    <location>
        <begin position="21"/>
        <end position="649"/>
    </location>
</feature>
<dbReference type="SUPFAM" id="SSF48371">
    <property type="entry name" value="ARM repeat"/>
    <property type="match status" value="1"/>
</dbReference>